<dbReference type="InterPro" id="IPR029035">
    <property type="entry name" value="DHS-like_NAD/FAD-binding_dom"/>
</dbReference>
<dbReference type="InterPro" id="IPR012001">
    <property type="entry name" value="Thiamin_PyroP_enz_TPP-bd_dom"/>
</dbReference>
<feature type="domain" description="Thiamine pyrophosphate enzyme TPP-binding" evidence="6">
    <location>
        <begin position="404"/>
        <end position="556"/>
    </location>
</feature>
<comment type="cofactor">
    <cofactor evidence="1">
        <name>thiamine diphosphate</name>
        <dbReference type="ChEBI" id="CHEBI:58937"/>
    </cofactor>
</comment>
<keyword evidence="9" id="KW-1185">Reference proteome</keyword>
<dbReference type="InterPro" id="IPR000399">
    <property type="entry name" value="TPP-bd_CS"/>
</dbReference>
<dbReference type="PATRIC" id="fig|457403.8.peg.2051"/>
<feature type="domain" description="Thiamine pyrophosphate enzyme N-terminal TPP-binding" evidence="7">
    <location>
        <begin position="6"/>
        <end position="116"/>
    </location>
</feature>
<comment type="caution">
    <text evidence="8">The sequence shown here is derived from an EMBL/GenBank/DDBJ whole genome shotgun (WGS) entry which is preliminary data.</text>
</comment>
<evidence type="ECO:0000259" key="6">
    <source>
        <dbReference type="Pfam" id="PF02775"/>
    </source>
</evidence>
<dbReference type="CDD" id="cd07035">
    <property type="entry name" value="TPP_PYR_POX_like"/>
    <property type="match status" value="1"/>
</dbReference>
<evidence type="ECO:0000256" key="2">
    <source>
        <dbReference type="ARBA" id="ARBA00007812"/>
    </source>
</evidence>
<dbReference type="Pfam" id="PF02776">
    <property type="entry name" value="TPP_enzyme_N"/>
    <property type="match status" value="1"/>
</dbReference>
<dbReference type="AlphaFoldDB" id="F7L2I1"/>
<evidence type="ECO:0000259" key="5">
    <source>
        <dbReference type="Pfam" id="PF00205"/>
    </source>
</evidence>
<dbReference type="InterPro" id="IPR045229">
    <property type="entry name" value="TPP_enz"/>
</dbReference>
<dbReference type="GO" id="GO:0009097">
    <property type="term" value="P:isoleucine biosynthetic process"/>
    <property type="evidence" value="ECO:0007669"/>
    <property type="project" value="TreeGrafter"/>
</dbReference>
<evidence type="ECO:0000256" key="1">
    <source>
        <dbReference type="ARBA" id="ARBA00001964"/>
    </source>
</evidence>
<dbReference type="Gene3D" id="3.40.50.970">
    <property type="match status" value="2"/>
</dbReference>
<dbReference type="Proteomes" id="UP000004160">
    <property type="component" value="Unassembled WGS sequence"/>
</dbReference>
<evidence type="ECO:0000259" key="7">
    <source>
        <dbReference type="Pfam" id="PF02776"/>
    </source>
</evidence>
<dbReference type="GO" id="GO:0009099">
    <property type="term" value="P:L-valine biosynthetic process"/>
    <property type="evidence" value="ECO:0007669"/>
    <property type="project" value="TreeGrafter"/>
</dbReference>
<dbReference type="Gene3D" id="3.40.50.1220">
    <property type="entry name" value="TPP-binding domain"/>
    <property type="match status" value="1"/>
</dbReference>
<comment type="similarity">
    <text evidence="2 4">Belongs to the TPP enzyme family.</text>
</comment>
<evidence type="ECO:0000313" key="8">
    <source>
        <dbReference type="EMBL" id="EGN65711.1"/>
    </source>
</evidence>
<gene>
    <name evidence="8" type="ORF">HMPREF0401_02025</name>
</gene>
<dbReference type="GO" id="GO:0030976">
    <property type="term" value="F:thiamine pyrophosphate binding"/>
    <property type="evidence" value="ECO:0007669"/>
    <property type="project" value="InterPro"/>
</dbReference>
<dbReference type="GO" id="GO:0000287">
    <property type="term" value="F:magnesium ion binding"/>
    <property type="evidence" value="ECO:0007669"/>
    <property type="project" value="InterPro"/>
</dbReference>
<sequence>MKKLLSEQLVDYLERRDTKYIFGLCGHTVIAMLDALEKSKNLKYISVRHEQIASTAADGYARATGRASVVLCHLGPGLTNATTGVANASLDSIPMVVIAGDVPSYYYGKHPHQEVNMHADASQYEIYKPFVKRVWRIDRAEMFPEILDKAFRLAESGRPGPVLISVPMDMFSREVDTRFFERTYLDSHETVKPSLDEEAAKKIVKALVEAKNPVIHVGGGIILARASEELKDFVEFLEIPVSRTLMGQGALSDKHPLMMGMTGFWGTYFINGKTSQADVILGLGTRFAEADSSSWYNGITFDADKTKFMQIDIEPSEIGRNYPVSIGAEADLKSALKVLLKVAKELYPNGKKHPEIIKAIEKYKKEFKDSNKTIEEDSRYPMTPQRILKDVREVLPEDAIICTDVGWNKNGVGQQFDITQPGTIMHPGGLATMGFGSAALLGVKLAKPDKKVITLIGDGGFGTNPSVLATAKEYNIPVVWVVMNNYAFGTIAGLEGAHYKHNFGTVFRIDNKPYNPEWSEVAKAYGIKAKKIQSADEFKEAFREAINSNEPYLLDVPMENIPVPTEGIWNINDIYTPKENVKEGVLMSGEAIRSKHVSTK</sequence>
<accession>F7L2I1</accession>
<dbReference type="CDD" id="cd00568">
    <property type="entry name" value="TPP_enzymes"/>
    <property type="match status" value="1"/>
</dbReference>
<dbReference type="RefSeq" id="WP_008694276.1">
    <property type="nucleotide sequence ID" value="NZ_GL945394.1"/>
</dbReference>
<dbReference type="GO" id="GO:0050660">
    <property type="term" value="F:flavin adenine dinucleotide binding"/>
    <property type="evidence" value="ECO:0007669"/>
    <property type="project" value="TreeGrafter"/>
</dbReference>
<dbReference type="PANTHER" id="PTHR18968:SF13">
    <property type="entry name" value="ACETOLACTATE SYNTHASE CATALYTIC SUBUNIT, MITOCHONDRIAL"/>
    <property type="match status" value="1"/>
</dbReference>
<proteinExistence type="inferred from homology"/>
<protein>
    <submittedName>
        <fullName evidence="8">Acetolactate synthase, large subunit, biosynthetic type</fullName>
    </submittedName>
</protein>
<dbReference type="EMBL" id="ACUO01000032">
    <property type="protein sequence ID" value="EGN65711.1"/>
    <property type="molecule type" value="Genomic_DNA"/>
</dbReference>
<evidence type="ECO:0000313" key="9">
    <source>
        <dbReference type="Proteomes" id="UP000004160"/>
    </source>
</evidence>
<dbReference type="InterPro" id="IPR011766">
    <property type="entry name" value="TPP_enzyme_TPP-bd"/>
</dbReference>
<feature type="domain" description="Thiamine pyrophosphate enzyme central" evidence="5">
    <location>
        <begin position="201"/>
        <end position="339"/>
    </location>
</feature>
<reference evidence="8" key="1">
    <citation type="submission" date="2011-05" db="EMBL/GenBank/DDBJ databases">
        <title>The Genome Sequence of Fusobacterium sp. 11_3_2.</title>
        <authorList>
            <consortium name="The Broad Institute Genome Sequencing Platform"/>
            <person name="Earl A."/>
            <person name="Ward D."/>
            <person name="Feldgarden M."/>
            <person name="Gevers D."/>
            <person name="Sibley C.D."/>
            <person name="White A.P."/>
            <person name="Crowley S."/>
            <person name="Surette M."/>
            <person name="Strauss J.C."/>
            <person name="Ambrose C.E."/>
            <person name="Allen-Vercoe E."/>
            <person name="Young S.K."/>
            <person name="Zeng Q."/>
            <person name="Gargeya S."/>
            <person name="Fitzgerald M."/>
            <person name="Haas B."/>
            <person name="Abouelleil A."/>
            <person name="Alvarado L."/>
            <person name="Arachchi H.M."/>
            <person name="Berlin A."/>
            <person name="Brown A."/>
            <person name="Chapman S.B."/>
            <person name="Chen Z."/>
            <person name="Dunbar C."/>
            <person name="Freedman E."/>
            <person name="Gearin G."/>
            <person name="Gellesch M."/>
            <person name="Goldberg J."/>
            <person name="Griggs A."/>
            <person name="Gujja S."/>
            <person name="Heiman D."/>
            <person name="Howarth C."/>
            <person name="Larson L."/>
            <person name="Lui A."/>
            <person name="MacDonald P.J.P."/>
            <person name="Mehta T."/>
            <person name="Montmayeur A."/>
            <person name="Murphy C."/>
            <person name="Neiman D."/>
            <person name="Pearson M."/>
            <person name="Priest M."/>
            <person name="Roberts A."/>
            <person name="Saif S."/>
            <person name="Shea T."/>
            <person name="Shenoy N."/>
            <person name="Sisk P."/>
            <person name="Stolte C."/>
            <person name="Sykes S."/>
            <person name="Wortman J."/>
            <person name="Nusbaum C."/>
            <person name="Birren B."/>
        </authorList>
    </citation>
    <scope>NUCLEOTIDE SEQUENCE [LARGE SCALE GENOMIC DNA]</scope>
    <source>
        <strain evidence="8">11_3_2</strain>
    </source>
</reference>
<organism evidence="8 9">
    <name type="scientific">Fusobacterium animalis 11_3_2</name>
    <dbReference type="NCBI Taxonomy" id="457403"/>
    <lineage>
        <taxon>Bacteria</taxon>
        <taxon>Fusobacteriati</taxon>
        <taxon>Fusobacteriota</taxon>
        <taxon>Fusobacteriia</taxon>
        <taxon>Fusobacteriales</taxon>
        <taxon>Fusobacteriaceae</taxon>
        <taxon>Fusobacterium</taxon>
    </lineage>
</organism>
<dbReference type="Pfam" id="PF02775">
    <property type="entry name" value="TPP_enzyme_C"/>
    <property type="match status" value="1"/>
</dbReference>
<name>F7L2I1_9FUSO</name>
<dbReference type="GO" id="GO:0003984">
    <property type="term" value="F:acetolactate synthase activity"/>
    <property type="evidence" value="ECO:0007669"/>
    <property type="project" value="TreeGrafter"/>
</dbReference>
<dbReference type="GO" id="GO:0005948">
    <property type="term" value="C:acetolactate synthase complex"/>
    <property type="evidence" value="ECO:0007669"/>
    <property type="project" value="TreeGrafter"/>
</dbReference>
<dbReference type="HOGENOM" id="CLU_013748_3_1_0"/>
<dbReference type="InterPro" id="IPR029061">
    <property type="entry name" value="THDP-binding"/>
</dbReference>
<dbReference type="PROSITE" id="PS00187">
    <property type="entry name" value="TPP_ENZYMES"/>
    <property type="match status" value="1"/>
</dbReference>
<dbReference type="InterPro" id="IPR012000">
    <property type="entry name" value="Thiamin_PyroP_enz_cen_dom"/>
</dbReference>
<dbReference type="Pfam" id="PF00205">
    <property type="entry name" value="TPP_enzyme_M"/>
    <property type="match status" value="1"/>
</dbReference>
<dbReference type="PANTHER" id="PTHR18968">
    <property type="entry name" value="THIAMINE PYROPHOSPHATE ENZYMES"/>
    <property type="match status" value="1"/>
</dbReference>
<evidence type="ECO:0000256" key="4">
    <source>
        <dbReference type="RuleBase" id="RU362132"/>
    </source>
</evidence>
<dbReference type="FunFam" id="3.40.50.970:FF:000007">
    <property type="entry name" value="Acetolactate synthase"/>
    <property type="match status" value="1"/>
</dbReference>
<keyword evidence="3 4" id="KW-0786">Thiamine pyrophosphate</keyword>
<evidence type="ECO:0000256" key="3">
    <source>
        <dbReference type="ARBA" id="ARBA00023052"/>
    </source>
</evidence>
<dbReference type="SUPFAM" id="SSF52518">
    <property type="entry name" value="Thiamin diphosphate-binding fold (THDP-binding)"/>
    <property type="match status" value="2"/>
</dbReference>
<dbReference type="SUPFAM" id="SSF52467">
    <property type="entry name" value="DHS-like NAD/FAD-binding domain"/>
    <property type="match status" value="1"/>
</dbReference>